<dbReference type="Proteomes" id="UP001201163">
    <property type="component" value="Unassembled WGS sequence"/>
</dbReference>
<sequence>MSRCFFTGGLVTVSDVLFSPVYDVSQKCRLAPQAVQEIFDAIAHAINHPPSLLRDVIRDGSETITSGDVNLDKMLGGGIRVGMIWELVGEGRVFAASGKTQLALQLSLLVQLPVAQGGLNGSACYLTTSTGLPTPRLIELLHEHPLLVGSHCTLDNIQTSVTKSVDSLLYALSEVLPALMDAANARSMPLKLLVIDSLAELLLEDKVSTASLADRSRNLSAIAAQLHALAATRQLAVLAINRVTDVWERRPDADPGTPGELIYAEHARIFGRAEGASKSAALGLVWANQINARVFLARTARRYALPAEKSRDRKRQRTEGAGATAAIVRADDVVVRRLSVVFSAVCAPAEVDFIITFRGVETCADDAESGGAPGPAAPSAAALALATNVVRPPLAEVSPLDVGSVVSDLRPPLPGDEPVGEAEDDEEAYWRDMDDFTAFGEGIDLL</sequence>
<comment type="subcellular location">
    <subcellularLocation>
        <location evidence="1">Nucleus</location>
    </subcellularLocation>
</comment>
<dbReference type="GO" id="GO:0005524">
    <property type="term" value="F:ATP binding"/>
    <property type="evidence" value="ECO:0007669"/>
    <property type="project" value="UniProtKB-KW"/>
</dbReference>
<reference evidence="8" key="1">
    <citation type="submission" date="2022-01" db="EMBL/GenBank/DDBJ databases">
        <title>Comparative genomics reveals a dynamic genome evolution in the ectomycorrhizal milk-cap (Lactarius) mushrooms.</title>
        <authorList>
            <consortium name="DOE Joint Genome Institute"/>
            <person name="Lebreton A."/>
            <person name="Tang N."/>
            <person name="Kuo A."/>
            <person name="LaButti K."/>
            <person name="Drula E."/>
            <person name="Barry K."/>
            <person name="Clum A."/>
            <person name="Lipzen A."/>
            <person name="Mousain D."/>
            <person name="Ng V."/>
            <person name="Wang R."/>
            <person name="Wang X."/>
            <person name="Dai Y."/>
            <person name="Henrissat B."/>
            <person name="Grigoriev I.V."/>
            <person name="Guerin-Laguette A."/>
            <person name="Yu F."/>
            <person name="Martin F.M."/>
        </authorList>
    </citation>
    <scope>NUCLEOTIDE SEQUENCE</scope>
    <source>
        <strain evidence="8">QP</strain>
    </source>
</reference>
<evidence type="ECO:0000256" key="5">
    <source>
        <dbReference type="ARBA" id="ARBA00023204"/>
    </source>
</evidence>
<keyword evidence="8" id="KW-0378">Hydrolase</keyword>
<dbReference type="GO" id="GO:0071140">
    <property type="term" value="P:resolution of mitotic recombination intermediates"/>
    <property type="evidence" value="ECO:0007669"/>
    <property type="project" value="TreeGrafter"/>
</dbReference>
<evidence type="ECO:0000256" key="2">
    <source>
        <dbReference type="ARBA" id="ARBA00022741"/>
    </source>
</evidence>
<dbReference type="CDD" id="cd19491">
    <property type="entry name" value="XRCC3"/>
    <property type="match status" value="1"/>
</dbReference>
<keyword evidence="4" id="KW-0067">ATP-binding</keyword>
<feature type="domain" description="RecA family profile 1" evidence="7">
    <location>
        <begin position="60"/>
        <end position="243"/>
    </location>
</feature>
<dbReference type="PROSITE" id="PS50162">
    <property type="entry name" value="RECA_2"/>
    <property type="match status" value="1"/>
</dbReference>
<dbReference type="InterPro" id="IPR047348">
    <property type="entry name" value="XRCC3-like_C"/>
</dbReference>
<evidence type="ECO:0000256" key="3">
    <source>
        <dbReference type="ARBA" id="ARBA00022763"/>
    </source>
</evidence>
<dbReference type="PANTHER" id="PTHR46487:SF1">
    <property type="entry name" value="DNA REPAIR PROTEIN XRCC3"/>
    <property type="match status" value="1"/>
</dbReference>
<dbReference type="Pfam" id="PF08423">
    <property type="entry name" value="Rad51"/>
    <property type="match status" value="1"/>
</dbReference>
<protein>
    <submittedName>
        <fullName evidence="8">P-loop containing nucleoside triphosphate hydrolase protein</fullName>
    </submittedName>
</protein>
<keyword evidence="3" id="KW-0227">DNA damage</keyword>
<proteinExistence type="predicted"/>
<dbReference type="GO" id="GO:0061982">
    <property type="term" value="P:meiosis I cell cycle process"/>
    <property type="evidence" value="ECO:0007669"/>
    <property type="project" value="UniProtKB-ARBA"/>
</dbReference>
<dbReference type="Gene3D" id="3.40.50.300">
    <property type="entry name" value="P-loop containing nucleotide triphosphate hydrolases"/>
    <property type="match status" value="1"/>
</dbReference>
<dbReference type="GO" id="GO:0033065">
    <property type="term" value="C:Rad51C-XRCC3 complex"/>
    <property type="evidence" value="ECO:0007669"/>
    <property type="project" value="TreeGrafter"/>
</dbReference>
<evidence type="ECO:0000313" key="9">
    <source>
        <dbReference type="Proteomes" id="UP001201163"/>
    </source>
</evidence>
<dbReference type="EMBL" id="JAKELL010000001">
    <property type="protein sequence ID" value="KAH9001739.1"/>
    <property type="molecule type" value="Genomic_DNA"/>
</dbReference>
<dbReference type="GO" id="GO:0045003">
    <property type="term" value="P:double-strand break repair via synthesis-dependent strand annealing"/>
    <property type="evidence" value="ECO:0007669"/>
    <property type="project" value="TreeGrafter"/>
</dbReference>
<dbReference type="GO" id="GO:0016787">
    <property type="term" value="F:hydrolase activity"/>
    <property type="evidence" value="ECO:0007669"/>
    <property type="project" value="UniProtKB-KW"/>
</dbReference>
<dbReference type="SUPFAM" id="SSF52540">
    <property type="entry name" value="P-loop containing nucleoside triphosphate hydrolases"/>
    <property type="match status" value="1"/>
</dbReference>
<dbReference type="GO" id="GO:0090656">
    <property type="term" value="P:t-circle formation"/>
    <property type="evidence" value="ECO:0007669"/>
    <property type="project" value="TreeGrafter"/>
</dbReference>
<evidence type="ECO:0000313" key="8">
    <source>
        <dbReference type="EMBL" id="KAH9001739.1"/>
    </source>
</evidence>
<name>A0AAD4LSM5_9AGAM</name>
<dbReference type="InterPro" id="IPR013632">
    <property type="entry name" value="Rad51_C"/>
</dbReference>
<dbReference type="GO" id="GO:0000722">
    <property type="term" value="P:telomere maintenance via recombination"/>
    <property type="evidence" value="ECO:0007669"/>
    <property type="project" value="TreeGrafter"/>
</dbReference>
<keyword evidence="2" id="KW-0547">Nucleotide-binding</keyword>
<dbReference type="GO" id="GO:0005657">
    <property type="term" value="C:replication fork"/>
    <property type="evidence" value="ECO:0007669"/>
    <property type="project" value="TreeGrafter"/>
</dbReference>
<keyword evidence="6" id="KW-0539">Nucleus</keyword>
<dbReference type="InterPro" id="IPR020588">
    <property type="entry name" value="RecA_ATP-bd"/>
</dbReference>
<dbReference type="PANTHER" id="PTHR46487">
    <property type="entry name" value="DNA REPAIR PROTEIN XRCC3"/>
    <property type="match status" value="1"/>
</dbReference>
<dbReference type="GO" id="GO:0140664">
    <property type="term" value="F:ATP-dependent DNA damage sensor activity"/>
    <property type="evidence" value="ECO:0007669"/>
    <property type="project" value="InterPro"/>
</dbReference>
<dbReference type="AlphaFoldDB" id="A0AAD4LSM5"/>
<evidence type="ECO:0000256" key="4">
    <source>
        <dbReference type="ARBA" id="ARBA00022840"/>
    </source>
</evidence>
<evidence type="ECO:0000256" key="6">
    <source>
        <dbReference type="ARBA" id="ARBA00023242"/>
    </source>
</evidence>
<accession>A0AAD4LSM5</accession>
<gene>
    <name evidence="8" type="ORF">EDB92DRAFT_1788997</name>
</gene>
<comment type="caution">
    <text evidence="8">The sequence shown here is derived from an EMBL/GenBank/DDBJ whole genome shotgun (WGS) entry which is preliminary data.</text>
</comment>
<evidence type="ECO:0000256" key="1">
    <source>
        <dbReference type="ARBA" id="ARBA00004123"/>
    </source>
</evidence>
<keyword evidence="9" id="KW-1185">Reference proteome</keyword>
<keyword evidence="5" id="KW-0234">DNA repair</keyword>
<dbReference type="InterPro" id="IPR027417">
    <property type="entry name" value="P-loop_NTPase"/>
</dbReference>
<evidence type="ECO:0000259" key="7">
    <source>
        <dbReference type="PROSITE" id="PS50162"/>
    </source>
</evidence>
<dbReference type="GO" id="GO:0000400">
    <property type="term" value="F:four-way junction DNA binding"/>
    <property type="evidence" value="ECO:0007669"/>
    <property type="project" value="TreeGrafter"/>
</dbReference>
<organism evidence="8 9">
    <name type="scientific">Lactarius akahatsu</name>
    <dbReference type="NCBI Taxonomy" id="416441"/>
    <lineage>
        <taxon>Eukaryota</taxon>
        <taxon>Fungi</taxon>
        <taxon>Dikarya</taxon>
        <taxon>Basidiomycota</taxon>
        <taxon>Agaricomycotina</taxon>
        <taxon>Agaricomycetes</taxon>
        <taxon>Russulales</taxon>
        <taxon>Russulaceae</taxon>
        <taxon>Lactarius</taxon>
    </lineage>
</organism>